<dbReference type="InterPro" id="IPR009057">
    <property type="entry name" value="Homeodomain-like_sf"/>
</dbReference>
<evidence type="ECO:0000256" key="3">
    <source>
        <dbReference type="ARBA" id="ARBA00023163"/>
    </source>
</evidence>
<reference evidence="5 6" key="1">
    <citation type="submission" date="2021-10" db="EMBL/GenBank/DDBJ databases">
        <title>Draft genome of Aestuariibacter halophilus JC2043.</title>
        <authorList>
            <person name="Emsley S.A."/>
            <person name="Pfannmuller K.M."/>
            <person name="Ushijima B."/>
            <person name="Saw J.H."/>
            <person name="Videau P."/>
        </authorList>
    </citation>
    <scope>NUCLEOTIDE SEQUENCE [LARGE SCALE GENOMIC DNA]</scope>
    <source>
        <strain evidence="5 6">JC2043</strain>
    </source>
</reference>
<evidence type="ECO:0000313" key="5">
    <source>
        <dbReference type="EMBL" id="MCC2618196.1"/>
    </source>
</evidence>
<dbReference type="PANTHER" id="PTHR47894:SF1">
    <property type="entry name" value="HTH-TYPE TRANSCRIPTIONAL REGULATOR VQSM"/>
    <property type="match status" value="1"/>
</dbReference>
<evidence type="ECO:0000256" key="1">
    <source>
        <dbReference type="ARBA" id="ARBA00023015"/>
    </source>
</evidence>
<accession>A0ABS8GG90</accession>
<dbReference type="Proteomes" id="UP001520878">
    <property type="component" value="Unassembled WGS sequence"/>
</dbReference>
<keyword evidence="3" id="KW-0804">Transcription</keyword>
<dbReference type="InterPro" id="IPR018060">
    <property type="entry name" value="HTH_AraC"/>
</dbReference>
<dbReference type="PROSITE" id="PS01124">
    <property type="entry name" value="HTH_ARAC_FAMILY_2"/>
    <property type="match status" value="1"/>
</dbReference>
<dbReference type="Gene3D" id="1.10.10.60">
    <property type="entry name" value="Homeodomain-like"/>
    <property type="match status" value="1"/>
</dbReference>
<dbReference type="SMART" id="SM00342">
    <property type="entry name" value="HTH_ARAC"/>
    <property type="match status" value="1"/>
</dbReference>
<keyword evidence="6" id="KW-1185">Reference proteome</keyword>
<sequence length="333" mass="37826">MDKPDVTLPSLYLTQIIELLDERGIDTRAWLAASSFDADQLTNETLSLSWQALRSLLADTQRLLPHQPLGLLLGSRLLINTHGSLGYAAMSGGSARQVIDLLVRFLHLRTDLMSIQVAEHDDLLHLHFVENRPLQQLKPVLTETIMLAVRNILDFIMLGACPIQQVYFPFNGDAAVARRYFECPVTYQAGWAGFTLPVANIDKPLKLANKRGFESALRVCEEELHKLTANEDLSSRVRRTLLQSQTGFPSLDMAAQRFYMTKATFHRHLCKEGTSYRDILESVRQQLALRYLEEGHMTIKEIAYALGYAELSNFRKAFKRWYGKAPSQYLKQG</sequence>
<protein>
    <submittedName>
        <fullName evidence="5">AraC family transcriptional regulator</fullName>
    </submittedName>
</protein>
<dbReference type="SUPFAM" id="SSF46689">
    <property type="entry name" value="Homeodomain-like"/>
    <property type="match status" value="1"/>
</dbReference>
<dbReference type="EMBL" id="JAJEWP010000008">
    <property type="protein sequence ID" value="MCC2618196.1"/>
    <property type="molecule type" value="Genomic_DNA"/>
</dbReference>
<evidence type="ECO:0000313" key="6">
    <source>
        <dbReference type="Proteomes" id="UP001520878"/>
    </source>
</evidence>
<dbReference type="InterPro" id="IPR032687">
    <property type="entry name" value="AraC-type_N"/>
</dbReference>
<keyword evidence="2" id="KW-0238">DNA-binding</keyword>
<dbReference type="InterPro" id="IPR020449">
    <property type="entry name" value="Tscrpt_reg_AraC-type_HTH"/>
</dbReference>
<organism evidence="5 6">
    <name type="scientific">Fluctibacter halophilus</name>
    <dbReference type="NCBI Taxonomy" id="226011"/>
    <lineage>
        <taxon>Bacteria</taxon>
        <taxon>Pseudomonadati</taxon>
        <taxon>Pseudomonadota</taxon>
        <taxon>Gammaproteobacteria</taxon>
        <taxon>Alteromonadales</taxon>
        <taxon>Alteromonadaceae</taxon>
        <taxon>Fluctibacter</taxon>
    </lineage>
</organism>
<dbReference type="PANTHER" id="PTHR47894">
    <property type="entry name" value="HTH-TYPE TRANSCRIPTIONAL REGULATOR GADX"/>
    <property type="match status" value="1"/>
</dbReference>
<dbReference type="RefSeq" id="WP_229162874.1">
    <property type="nucleotide sequence ID" value="NZ_JAJEWP010000008.1"/>
</dbReference>
<dbReference type="Pfam" id="PF12625">
    <property type="entry name" value="Arabinose_bd"/>
    <property type="match status" value="1"/>
</dbReference>
<feature type="domain" description="HTH araC/xylS-type" evidence="4">
    <location>
        <begin position="231"/>
        <end position="332"/>
    </location>
</feature>
<comment type="caution">
    <text evidence="5">The sequence shown here is derived from an EMBL/GenBank/DDBJ whole genome shotgun (WGS) entry which is preliminary data.</text>
</comment>
<dbReference type="Pfam" id="PF12833">
    <property type="entry name" value="HTH_18"/>
    <property type="match status" value="1"/>
</dbReference>
<name>A0ABS8GG90_9ALTE</name>
<keyword evidence="1" id="KW-0805">Transcription regulation</keyword>
<evidence type="ECO:0000259" key="4">
    <source>
        <dbReference type="PROSITE" id="PS01124"/>
    </source>
</evidence>
<gene>
    <name evidence="5" type="ORF">LJ739_18210</name>
</gene>
<dbReference type="PRINTS" id="PR00032">
    <property type="entry name" value="HTHARAC"/>
</dbReference>
<proteinExistence type="predicted"/>
<evidence type="ECO:0000256" key="2">
    <source>
        <dbReference type="ARBA" id="ARBA00023125"/>
    </source>
</evidence>